<keyword evidence="4 9" id="KW-0349">Heme</keyword>
<keyword evidence="11" id="KW-0732">Signal</keyword>
<dbReference type="Pfam" id="PF00067">
    <property type="entry name" value="p450"/>
    <property type="match status" value="2"/>
</dbReference>
<comment type="cofactor">
    <cofactor evidence="1 9">
        <name>heme</name>
        <dbReference type="ChEBI" id="CHEBI:30413"/>
    </cofactor>
</comment>
<feature type="signal peptide" evidence="11">
    <location>
        <begin position="1"/>
        <end position="24"/>
    </location>
</feature>
<dbReference type="InterPro" id="IPR036396">
    <property type="entry name" value="Cyt_P450_sf"/>
</dbReference>
<dbReference type="PANTHER" id="PTHR46300:SF7">
    <property type="entry name" value="P450, PUTATIVE (EUROFUNG)-RELATED"/>
    <property type="match status" value="1"/>
</dbReference>
<dbReference type="Proteomes" id="UP000623687">
    <property type="component" value="Unassembled WGS sequence"/>
</dbReference>
<feature type="binding site" description="axial binding residue" evidence="9">
    <location>
        <position position="441"/>
    </location>
    <ligand>
        <name>heme</name>
        <dbReference type="ChEBI" id="CHEBI:30413"/>
    </ligand>
    <ligandPart>
        <name>Fe</name>
        <dbReference type="ChEBI" id="CHEBI:18248"/>
    </ligandPart>
</feature>
<accession>A0A8H6ZLB4</accession>
<evidence type="ECO:0000256" key="10">
    <source>
        <dbReference type="RuleBase" id="RU000461"/>
    </source>
</evidence>
<dbReference type="EMBL" id="JACETU010000008">
    <property type="protein sequence ID" value="KAF7423050.1"/>
    <property type="molecule type" value="Genomic_DNA"/>
</dbReference>
<evidence type="ECO:0000256" key="4">
    <source>
        <dbReference type="ARBA" id="ARBA00022617"/>
    </source>
</evidence>
<dbReference type="OrthoDB" id="2789670at2759"/>
<dbReference type="GO" id="GO:0004497">
    <property type="term" value="F:monooxygenase activity"/>
    <property type="evidence" value="ECO:0007669"/>
    <property type="project" value="UniProtKB-KW"/>
</dbReference>
<evidence type="ECO:0008006" key="14">
    <source>
        <dbReference type="Google" id="ProtNLM"/>
    </source>
</evidence>
<sequence length="513" mass="58184">MSTDIYLIAFALLLALAGLKRWRSNRLPLPPGPRGYPIIGNLLDMPSEHQWVKYHEWSKKYNSDIIYLNVLGSPIVVLNSYKAANDLLGVRSALYSDRPLSTMLNELLGWKTLLSFLPYGHAWRARRRAFWQEFNSERSTNHRPKQLWYSRDLLRRLLEDPKRFLHHIDYTLSATIIAIAYGVDVQGEDDPNVERAGKALVNLKDAAISGSFMVDMLPFLKYIPAWMPGAGFKAYAERARPHTTDMREAPYQQGCSRLREGKGEPSILSRSLGGHSIDGHPDEELIKDVTWVAYTGGAETSPLVIYTFRKGQEELDAYLGARLPAFEDIPHLPYVRAIMLEVLRWQSVLPLGKCLSSFLPWSIPDDRPLGAPHRLTMDDEYKGYIIPKGSTIFVNVWALLRDEEVYSDPGTFKPERFLKDGEIDPKTLDPIPNFGFGRRICPGRFFAMDSLAISVASILSCFDIAKAKDARGRDIEQDIQWEGGFTRHIIPFECAITPRSAKAAKLVRDSELM</sequence>
<dbReference type="GO" id="GO:0020037">
    <property type="term" value="F:heme binding"/>
    <property type="evidence" value="ECO:0007669"/>
    <property type="project" value="InterPro"/>
</dbReference>
<dbReference type="RefSeq" id="XP_036628082.1">
    <property type="nucleotide sequence ID" value="XM_036780699.1"/>
</dbReference>
<keyword evidence="7 9" id="KW-0408">Iron</keyword>
<evidence type="ECO:0000256" key="6">
    <source>
        <dbReference type="ARBA" id="ARBA00023002"/>
    </source>
</evidence>
<evidence type="ECO:0000256" key="8">
    <source>
        <dbReference type="ARBA" id="ARBA00023033"/>
    </source>
</evidence>
<dbReference type="InterPro" id="IPR001128">
    <property type="entry name" value="Cyt_P450"/>
</dbReference>
<dbReference type="CDD" id="cd11065">
    <property type="entry name" value="CYP64-like"/>
    <property type="match status" value="1"/>
</dbReference>
<evidence type="ECO:0000256" key="9">
    <source>
        <dbReference type="PIRSR" id="PIRSR602401-1"/>
    </source>
</evidence>
<dbReference type="SUPFAM" id="SSF48264">
    <property type="entry name" value="Cytochrome P450"/>
    <property type="match status" value="1"/>
</dbReference>
<dbReference type="PRINTS" id="PR00463">
    <property type="entry name" value="EP450I"/>
</dbReference>
<reference evidence="12" key="1">
    <citation type="submission" date="2019-07" db="EMBL/GenBank/DDBJ databases">
        <authorList>
            <person name="Palmer J.M."/>
        </authorList>
    </citation>
    <scope>NUCLEOTIDE SEQUENCE</scope>
    <source>
        <strain evidence="12">PC9</strain>
    </source>
</reference>
<comment type="caution">
    <text evidence="12">The sequence shown here is derived from an EMBL/GenBank/DDBJ whole genome shotgun (WGS) entry which is preliminary data.</text>
</comment>
<proteinExistence type="inferred from homology"/>
<dbReference type="PANTHER" id="PTHR46300">
    <property type="entry name" value="P450, PUTATIVE (EUROFUNG)-RELATED-RELATED"/>
    <property type="match status" value="1"/>
</dbReference>
<dbReference type="GeneID" id="59381032"/>
<dbReference type="GO" id="GO:0005506">
    <property type="term" value="F:iron ion binding"/>
    <property type="evidence" value="ECO:0007669"/>
    <property type="project" value="InterPro"/>
</dbReference>
<dbReference type="InterPro" id="IPR002401">
    <property type="entry name" value="Cyt_P450_E_grp-I"/>
</dbReference>
<keyword evidence="8 10" id="KW-0503">Monooxygenase</keyword>
<comment type="pathway">
    <text evidence="2">Secondary metabolite biosynthesis.</text>
</comment>
<keyword evidence="5 9" id="KW-0479">Metal-binding</keyword>
<comment type="similarity">
    <text evidence="3 10">Belongs to the cytochrome P450 family.</text>
</comment>
<dbReference type="InterPro" id="IPR050364">
    <property type="entry name" value="Cytochrome_P450_fung"/>
</dbReference>
<evidence type="ECO:0000256" key="2">
    <source>
        <dbReference type="ARBA" id="ARBA00005179"/>
    </source>
</evidence>
<dbReference type="Gene3D" id="1.10.630.10">
    <property type="entry name" value="Cytochrome P450"/>
    <property type="match status" value="1"/>
</dbReference>
<feature type="chain" id="PRO_5034196744" description="Cytochrome P450" evidence="11">
    <location>
        <begin position="25"/>
        <end position="513"/>
    </location>
</feature>
<evidence type="ECO:0000256" key="7">
    <source>
        <dbReference type="ARBA" id="ARBA00023004"/>
    </source>
</evidence>
<name>A0A8H6ZLB4_PLEOS</name>
<dbReference type="GO" id="GO:0016705">
    <property type="term" value="F:oxidoreductase activity, acting on paired donors, with incorporation or reduction of molecular oxygen"/>
    <property type="evidence" value="ECO:0007669"/>
    <property type="project" value="InterPro"/>
</dbReference>
<evidence type="ECO:0000313" key="13">
    <source>
        <dbReference type="Proteomes" id="UP000623687"/>
    </source>
</evidence>
<dbReference type="AlphaFoldDB" id="A0A8H6ZLB4"/>
<protein>
    <recommendedName>
        <fullName evidence="14">Cytochrome P450</fullName>
    </recommendedName>
</protein>
<evidence type="ECO:0000256" key="1">
    <source>
        <dbReference type="ARBA" id="ARBA00001971"/>
    </source>
</evidence>
<dbReference type="InterPro" id="IPR017972">
    <property type="entry name" value="Cyt_P450_CS"/>
</dbReference>
<gene>
    <name evidence="12" type="ORF">PC9H_011214</name>
</gene>
<keyword evidence="13" id="KW-1185">Reference proteome</keyword>
<evidence type="ECO:0000256" key="3">
    <source>
        <dbReference type="ARBA" id="ARBA00010617"/>
    </source>
</evidence>
<dbReference type="PROSITE" id="PS00086">
    <property type="entry name" value="CYTOCHROME_P450"/>
    <property type="match status" value="1"/>
</dbReference>
<evidence type="ECO:0000256" key="11">
    <source>
        <dbReference type="SAM" id="SignalP"/>
    </source>
</evidence>
<evidence type="ECO:0000256" key="5">
    <source>
        <dbReference type="ARBA" id="ARBA00022723"/>
    </source>
</evidence>
<dbReference type="VEuPathDB" id="FungiDB:PC9H_011214"/>
<organism evidence="12 13">
    <name type="scientific">Pleurotus ostreatus</name>
    <name type="common">Oyster mushroom</name>
    <name type="synonym">White-rot fungus</name>
    <dbReference type="NCBI Taxonomy" id="5322"/>
    <lineage>
        <taxon>Eukaryota</taxon>
        <taxon>Fungi</taxon>
        <taxon>Dikarya</taxon>
        <taxon>Basidiomycota</taxon>
        <taxon>Agaricomycotina</taxon>
        <taxon>Agaricomycetes</taxon>
        <taxon>Agaricomycetidae</taxon>
        <taxon>Agaricales</taxon>
        <taxon>Pleurotineae</taxon>
        <taxon>Pleurotaceae</taxon>
        <taxon>Pleurotus</taxon>
    </lineage>
</organism>
<keyword evidence="6 10" id="KW-0560">Oxidoreductase</keyword>
<evidence type="ECO:0000313" key="12">
    <source>
        <dbReference type="EMBL" id="KAF7423050.1"/>
    </source>
</evidence>